<feature type="transmembrane region" description="Helical" evidence="7">
    <location>
        <begin position="21"/>
        <end position="42"/>
    </location>
</feature>
<dbReference type="InterPro" id="IPR043216">
    <property type="entry name" value="PAP-like"/>
</dbReference>
<feature type="region of interest" description="Disordered" evidence="6">
    <location>
        <begin position="399"/>
        <end position="438"/>
    </location>
</feature>
<dbReference type="PANTHER" id="PTHR10165:SF154">
    <property type="entry name" value="PAP2 DOMAIN PROTEIN (AFU_ORTHOLOGUE AFUA_1G09730)"/>
    <property type="match status" value="1"/>
</dbReference>
<dbReference type="Pfam" id="PF01569">
    <property type="entry name" value="PAP2"/>
    <property type="match status" value="2"/>
</dbReference>
<dbReference type="OrthoDB" id="8907274at2759"/>
<reference evidence="10" key="1">
    <citation type="journal article" date="2013" name="Genome Announc.">
        <title>Draft genome sequence of the ascomycete Phaeoacremonium aleophilum strain UCR-PA7, a causal agent of the esca disease complex in grapevines.</title>
        <authorList>
            <person name="Blanco-Ulate B."/>
            <person name="Rolshausen P."/>
            <person name="Cantu D."/>
        </authorList>
    </citation>
    <scope>NUCLEOTIDE SEQUENCE [LARGE SCALE GENOMIC DNA]</scope>
    <source>
        <strain evidence="10">UCR-PA7</strain>
    </source>
</reference>
<sequence>MRSSLPLPLPRPRRREFTLGLISSYIFDWIVLIVAGVAGAILGRIDPNKRPFSLEDPDISFPYTEHETVSAPIAFVINTVGPVVIIFIIALVLVPGRTVPKGTPKSLVWKRKLWELHAGWLGLGLSVASAWFITQGMKNLFGKPRPDLLARCQPDIANIAQYVVGGIANVSSNGQLVSAAICKNTDDSVLQDGFRSFPSGHASSSTAGLLYLSLFIASKFAITFPFLAPAGYTDESSYAAFPSRMIRGGRNNDNGTESFEMVNGARGANSFPSHEEELSVPNDPAVAKRFMQHQATLSAVRRQAAAPPVYLLVFALTPFFVAVFISSSRWFDYRHHGFDILFGFMIGMITAYFAFRFYHLPISQGAGWAWGPRSADKAWWAGVGSFSYATDKELYNRPGDEEEAVGGAGGNQAERTVSDADSAAKRRPPPSSSTGTNV</sequence>
<dbReference type="GO" id="GO:0006644">
    <property type="term" value="P:phospholipid metabolic process"/>
    <property type="evidence" value="ECO:0007669"/>
    <property type="project" value="InterPro"/>
</dbReference>
<proteinExistence type="inferred from homology"/>
<feature type="transmembrane region" description="Helical" evidence="7">
    <location>
        <begin position="309"/>
        <end position="331"/>
    </location>
</feature>
<evidence type="ECO:0000256" key="6">
    <source>
        <dbReference type="SAM" id="MobiDB-lite"/>
    </source>
</evidence>
<dbReference type="GeneID" id="19327223"/>
<keyword evidence="10" id="KW-1185">Reference proteome</keyword>
<keyword evidence="5 7" id="KW-0472">Membrane</keyword>
<protein>
    <submittedName>
        <fullName evidence="9">Putative pap2 domain-containing protein</fullName>
    </submittedName>
</protein>
<feature type="transmembrane region" description="Helical" evidence="7">
    <location>
        <begin position="208"/>
        <end position="228"/>
    </location>
</feature>
<dbReference type="GO" id="GO:0008195">
    <property type="term" value="F:phosphatidate phosphatase activity"/>
    <property type="evidence" value="ECO:0007669"/>
    <property type="project" value="TreeGrafter"/>
</dbReference>
<dbReference type="Gene3D" id="1.20.144.10">
    <property type="entry name" value="Phosphatidic acid phosphatase type 2/haloperoxidase"/>
    <property type="match status" value="2"/>
</dbReference>
<feature type="transmembrane region" description="Helical" evidence="7">
    <location>
        <begin position="337"/>
        <end position="355"/>
    </location>
</feature>
<dbReference type="RefSeq" id="XP_007917283.1">
    <property type="nucleotide sequence ID" value="XM_007919092.1"/>
</dbReference>
<keyword evidence="3 7" id="KW-0812">Transmembrane</keyword>
<organism evidence="9 10">
    <name type="scientific">Phaeoacremonium minimum (strain UCR-PA7)</name>
    <name type="common">Esca disease fungus</name>
    <name type="synonym">Togninia minima</name>
    <dbReference type="NCBI Taxonomy" id="1286976"/>
    <lineage>
        <taxon>Eukaryota</taxon>
        <taxon>Fungi</taxon>
        <taxon>Dikarya</taxon>
        <taxon>Ascomycota</taxon>
        <taxon>Pezizomycotina</taxon>
        <taxon>Sordariomycetes</taxon>
        <taxon>Sordariomycetidae</taxon>
        <taxon>Togniniales</taxon>
        <taxon>Togniniaceae</taxon>
        <taxon>Phaeoacremonium</taxon>
    </lineage>
</organism>
<feature type="transmembrane region" description="Helical" evidence="7">
    <location>
        <begin position="114"/>
        <end position="133"/>
    </location>
</feature>
<dbReference type="CDD" id="cd03390">
    <property type="entry name" value="PAP2_containing_1_like"/>
    <property type="match status" value="1"/>
</dbReference>
<gene>
    <name evidence="9" type="ORF">UCRPA7_6555</name>
</gene>
<dbReference type="GO" id="GO:0046839">
    <property type="term" value="P:phospholipid dephosphorylation"/>
    <property type="evidence" value="ECO:0007669"/>
    <property type="project" value="TreeGrafter"/>
</dbReference>
<feature type="domain" description="Phosphatidic acid phosphatase type 2/haloperoxidase" evidence="8">
    <location>
        <begin position="120"/>
        <end position="223"/>
    </location>
</feature>
<dbReference type="AlphaFoldDB" id="R8BF12"/>
<dbReference type="SUPFAM" id="SSF48317">
    <property type="entry name" value="Acid phosphatase/Vanadium-dependent haloperoxidase"/>
    <property type="match status" value="2"/>
</dbReference>
<evidence type="ECO:0000313" key="9">
    <source>
        <dbReference type="EMBL" id="EON97884.1"/>
    </source>
</evidence>
<dbReference type="PANTHER" id="PTHR10165">
    <property type="entry name" value="LIPID PHOSPHATE PHOSPHATASE"/>
    <property type="match status" value="1"/>
</dbReference>
<dbReference type="GO" id="GO:0016020">
    <property type="term" value="C:membrane"/>
    <property type="evidence" value="ECO:0007669"/>
    <property type="project" value="UniProtKB-SubCell"/>
</dbReference>
<evidence type="ECO:0000256" key="4">
    <source>
        <dbReference type="ARBA" id="ARBA00022989"/>
    </source>
</evidence>
<dbReference type="HOGENOM" id="CLU_021458_2_0_1"/>
<evidence type="ECO:0000259" key="8">
    <source>
        <dbReference type="Pfam" id="PF01569"/>
    </source>
</evidence>
<evidence type="ECO:0000256" key="2">
    <source>
        <dbReference type="ARBA" id="ARBA00008816"/>
    </source>
</evidence>
<evidence type="ECO:0000313" key="10">
    <source>
        <dbReference type="Proteomes" id="UP000014074"/>
    </source>
</evidence>
<dbReference type="KEGG" id="tmn:UCRPA7_6555"/>
<dbReference type="Proteomes" id="UP000014074">
    <property type="component" value="Unassembled WGS sequence"/>
</dbReference>
<feature type="transmembrane region" description="Helical" evidence="7">
    <location>
        <begin position="73"/>
        <end position="94"/>
    </location>
</feature>
<feature type="domain" description="Phosphatidic acid phosphatase type 2/haloperoxidase" evidence="8">
    <location>
        <begin position="305"/>
        <end position="359"/>
    </location>
</feature>
<dbReference type="InterPro" id="IPR000326">
    <property type="entry name" value="PAP2/HPO"/>
</dbReference>
<evidence type="ECO:0000256" key="1">
    <source>
        <dbReference type="ARBA" id="ARBA00004141"/>
    </source>
</evidence>
<evidence type="ECO:0000256" key="3">
    <source>
        <dbReference type="ARBA" id="ARBA00022692"/>
    </source>
</evidence>
<dbReference type="InterPro" id="IPR036938">
    <property type="entry name" value="PAP2/HPO_sf"/>
</dbReference>
<dbReference type="FunFam" id="1.20.144.10:FF:000042">
    <property type="entry name" value="PAP2 domain protein"/>
    <property type="match status" value="1"/>
</dbReference>
<comment type="similarity">
    <text evidence="2">Belongs to the PA-phosphatase related phosphoesterase family.</text>
</comment>
<dbReference type="eggNOG" id="KOG3030">
    <property type="taxonomic scope" value="Eukaryota"/>
</dbReference>
<keyword evidence="4 7" id="KW-1133">Transmembrane helix</keyword>
<evidence type="ECO:0000256" key="7">
    <source>
        <dbReference type="SAM" id="Phobius"/>
    </source>
</evidence>
<accession>R8BF12</accession>
<comment type="subcellular location">
    <subcellularLocation>
        <location evidence="1">Membrane</location>
        <topology evidence="1">Multi-pass membrane protein</topology>
    </subcellularLocation>
</comment>
<evidence type="ECO:0000256" key="5">
    <source>
        <dbReference type="ARBA" id="ARBA00023136"/>
    </source>
</evidence>
<name>R8BF12_PHAM7</name>
<dbReference type="EMBL" id="KB933247">
    <property type="protein sequence ID" value="EON97884.1"/>
    <property type="molecule type" value="Genomic_DNA"/>
</dbReference>